<dbReference type="EMBL" id="CP021983">
    <property type="protein sequence ID" value="ASC69788.1"/>
    <property type="molecule type" value="Genomic_DNA"/>
</dbReference>
<evidence type="ECO:0000256" key="3">
    <source>
        <dbReference type="SAM" id="Phobius"/>
    </source>
</evidence>
<feature type="region of interest" description="Disordered" evidence="2">
    <location>
        <begin position="409"/>
        <end position="440"/>
    </location>
</feature>
<keyword evidence="1" id="KW-0175">Coiled coil</keyword>
<keyword evidence="3" id="KW-0812">Transmembrane</keyword>
<dbReference type="RefSeq" id="WP_080808938.1">
    <property type="nucleotide sequence ID" value="NZ_CP021983.2"/>
</dbReference>
<feature type="transmembrane region" description="Helical" evidence="3">
    <location>
        <begin position="495"/>
        <end position="519"/>
    </location>
</feature>
<dbReference type="AlphaFoldDB" id="A0A1Z3HHP4"/>
<keyword evidence="3" id="KW-1133">Transmembrane helix</keyword>
<accession>A0A1Z3HHP4</accession>
<feature type="region of interest" description="Disordered" evidence="2">
    <location>
        <begin position="1"/>
        <end position="29"/>
    </location>
</feature>
<name>A0A1Z3HHP4_9CYAN</name>
<evidence type="ECO:0000313" key="5">
    <source>
        <dbReference type="Proteomes" id="UP000191901"/>
    </source>
</evidence>
<protein>
    <submittedName>
        <fullName evidence="4">Uncharacterized protein</fullName>
    </submittedName>
</protein>
<proteinExistence type="predicted"/>
<evidence type="ECO:0000256" key="2">
    <source>
        <dbReference type="SAM" id="MobiDB-lite"/>
    </source>
</evidence>
<evidence type="ECO:0000256" key="1">
    <source>
        <dbReference type="SAM" id="Coils"/>
    </source>
</evidence>
<keyword evidence="5" id="KW-1185">Reference proteome</keyword>
<feature type="coiled-coil region" evidence="1">
    <location>
        <begin position="223"/>
        <end position="250"/>
    </location>
</feature>
<keyword evidence="3" id="KW-0472">Membrane</keyword>
<reference evidence="4 5" key="1">
    <citation type="journal article" date="2016" name="Biochim. Biophys. Acta">
        <title>Characterization of red-shifted phycobilisomes isolated from the chlorophyll f-containing cyanobacterium Halomicronema hongdechloris.</title>
        <authorList>
            <person name="Li Y."/>
            <person name="Lin Y."/>
            <person name="Garvey C.J."/>
            <person name="Birch D."/>
            <person name="Corkery R.W."/>
            <person name="Loughlin P.C."/>
            <person name="Scheer H."/>
            <person name="Willows R.D."/>
            <person name="Chen M."/>
        </authorList>
    </citation>
    <scope>NUCLEOTIDE SEQUENCE [LARGE SCALE GENOMIC DNA]</scope>
    <source>
        <strain evidence="4 5">C2206</strain>
    </source>
</reference>
<feature type="transmembrane region" description="Helical" evidence="3">
    <location>
        <begin position="461"/>
        <end position="483"/>
    </location>
</feature>
<sequence length="573" mass="61743">MSAPPDPTNAAARRAKTPSDPDLQQRAKQIQSALNSQQLSPEAAADIAHLVEEIDPASQSRWLLSLFKAALQSDVLTAEELTELAQTINGNQAHQRIDTLVEQTQQILCQKTLGAEAQAELSRLLSLLPYLPQRPDLVAEFELAVAALTQVRADQSDAQHLKLGRNLRRHLAIHLKQDENPLGSLVRASGSPHNRLVAGLTWFLLIFTGIPALVSAGFFLSGVAEQRDRIEALVIEVQDQQDTIDRQSRQLASFTGALGAVDTQLASVPTTTTNPEPATNGGEVSPLPLQQLAATLADNVLASRRRLSTLTHSNGDLANLKANVQQLAADSTAAGQLPQTIINDLNQLETDLQQLYDNLGARSGTESNQLIANVLPAAVAELEQTVQRQHRSIGQARTLIDDALVAEADRSQDNQTEAPDTAQSSPPNETDGRAAADGDAANGDSEDFLETLLDSISGVNFPLILAVMATGALGSFVSVIVRANEFVSKESEAQLDLFLVGFFRPVVGMAFAFFLIAVLESGVFSGFLSLQPSQNNKKIYLYITIAFVAGFSERLVRDIMGHTESLVNSQRPR</sequence>
<dbReference type="KEGG" id="hhg:XM38_007170"/>
<feature type="compositionally biased region" description="Polar residues" evidence="2">
    <location>
        <begin position="413"/>
        <end position="428"/>
    </location>
</feature>
<feature type="transmembrane region" description="Helical" evidence="3">
    <location>
        <begin position="196"/>
        <end position="220"/>
    </location>
</feature>
<evidence type="ECO:0000313" key="4">
    <source>
        <dbReference type="EMBL" id="ASC69788.1"/>
    </source>
</evidence>
<dbReference type="Proteomes" id="UP000191901">
    <property type="component" value="Chromosome"/>
</dbReference>
<organism evidence="4 5">
    <name type="scientific">Halomicronema hongdechloris C2206</name>
    <dbReference type="NCBI Taxonomy" id="1641165"/>
    <lineage>
        <taxon>Bacteria</taxon>
        <taxon>Bacillati</taxon>
        <taxon>Cyanobacteriota</taxon>
        <taxon>Cyanophyceae</taxon>
        <taxon>Nodosilineales</taxon>
        <taxon>Nodosilineaceae</taxon>
        <taxon>Halomicronema</taxon>
    </lineage>
</organism>
<gene>
    <name evidence="4" type="ORF">XM38_007170</name>
</gene>
<dbReference type="OrthoDB" id="491002at2"/>